<dbReference type="Proteomes" id="UP001383192">
    <property type="component" value="Unassembled WGS sequence"/>
</dbReference>
<evidence type="ECO:0000313" key="3">
    <source>
        <dbReference type="Proteomes" id="UP001383192"/>
    </source>
</evidence>
<protein>
    <submittedName>
        <fullName evidence="2">Uncharacterized protein</fullName>
    </submittedName>
</protein>
<comment type="caution">
    <text evidence="2">The sequence shown here is derived from an EMBL/GenBank/DDBJ whole genome shotgun (WGS) entry which is preliminary data.</text>
</comment>
<name>A0AAW0D8D2_9AGAR</name>
<feature type="region of interest" description="Disordered" evidence="1">
    <location>
        <begin position="41"/>
        <end position="93"/>
    </location>
</feature>
<organism evidence="2 3">
    <name type="scientific">Paramarasmius palmivorus</name>
    <dbReference type="NCBI Taxonomy" id="297713"/>
    <lineage>
        <taxon>Eukaryota</taxon>
        <taxon>Fungi</taxon>
        <taxon>Dikarya</taxon>
        <taxon>Basidiomycota</taxon>
        <taxon>Agaricomycotina</taxon>
        <taxon>Agaricomycetes</taxon>
        <taxon>Agaricomycetidae</taxon>
        <taxon>Agaricales</taxon>
        <taxon>Marasmiineae</taxon>
        <taxon>Marasmiaceae</taxon>
        <taxon>Paramarasmius</taxon>
    </lineage>
</organism>
<keyword evidence="3" id="KW-1185">Reference proteome</keyword>
<evidence type="ECO:0000256" key="1">
    <source>
        <dbReference type="SAM" id="MobiDB-lite"/>
    </source>
</evidence>
<dbReference type="AlphaFoldDB" id="A0AAW0D8D2"/>
<reference evidence="2 3" key="1">
    <citation type="submission" date="2024-01" db="EMBL/GenBank/DDBJ databases">
        <title>A draft genome for a cacao thread blight-causing isolate of Paramarasmius palmivorus.</title>
        <authorList>
            <person name="Baruah I.K."/>
            <person name="Bukari Y."/>
            <person name="Amoako-Attah I."/>
            <person name="Meinhardt L.W."/>
            <person name="Bailey B.A."/>
            <person name="Cohen S.P."/>
        </authorList>
    </citation>
    <scope>NUCLEOTIDE SEQUENCE [LARGE SCALE GENOMIC DNA]</scope>
    <source>
        <strain evidence="2 3">GH-12</strain>
    </source>
</reference>
<proteinExistence type="predicted"/>
<sequence>MSSVASAAPVPAPLKRKCRDCPTIVEYPTARCHKCRIIRQEKRRAESSKGSKPVMKTVDVNVTQGGAEKKKRKERDEEVDSKKKKKQRLQKLVENMPVSETGPSDLVLQVKSDIDKPEALASASEMHKRLKKLSSTWQPAKRIHFHASFSVVAESKKPDNEKQAELFARDISKVAGVPFNHKASTGSHCGTEASPNGIRYRRYSQIFPCNCASNEVILKNSKAGLTTWLSSQLATGSKTECGGYIEVGSTDDDSHPLKIPGQKITVRITHPGLGRSW</sequence>
<accession>A0AAW0D8D2</accession>
<evidence type="ECO:0000313" key="2">
    <source>
        <dbReference type="EMBL" id="KAK7047709.1"/>
    </source>
</evidence>
<gene>
    <name evidence="2" type="ORF">VNI00_006480</name>
</gene>
<dbReference type="EMBL" id="JAYKXP010000019">
    <property type="protein sequence ID" value="KAK7047709.1"/>
    <property type="molecule type" value="Genomic_DNA"/>
</dbReference>